<protein>
    <submittedName>
        <fullName evidence="2">Uncharacterized protein</fullName>
    </submittedName>
</protein>
<feature type="transmembrane region" description="Helical" evidence="1">
    <location>
        <begin position="118"/>
        <end position="137"/>
    </location>
</feature>
<feature type="transmembrane region" description="Helical" evidence="1">
    <location>
        <begin position="95"/>
        <end position="112"/>
    </location>
</feature>
<gene>
    <name evidence="2" type="ordered locus">G5S_0823</name>
</gene>
<dbReference type="GeneID" id="99718797"/>
<evidence type="ECO:0000313" key="3">
    <source>
        <dbReference type="Proteomes" id="UP000008305"/>
    </source>
</evidence>
<evidence type="ECO:0000313" key="2">
    <source>
        <dbReference type="EMBL" id="AEB41767.1"/>
    </source>
</evidence>
<reference evidence="2 3" key="1">
    <citation type="journal article" date="2011" name="J. Bacteriol.">
        <title>Genome sequence of the obligate intracellular animal pathogen Chlamydia pecorum E58.</title>
        <authorList>
            <person name="Mojica S."/>
            <person name="Huot Creasy H."/>
            <person name="Daugherty S."/>
            <person name="Read T.D."/>
            <person name="Kim T."/>
            <person name="Kaltenboeck B."/>
            <person name="Bavoil P."/>
            <person name="Myers G.S."/>
        </authorList>
    </citation>
    <scope>NUCLEOTIDE SEQUENCE [LARGE SCALE GENOMIC DNA]</scope>
    <source>
        <strain evidence="2 3">E58</strain>
    </source>
</reference>
<proteinExistence type="predicted"/>
<name>A0AA34RDJ6_CHLPE</name>
<evidence type="ECO:0000256" key="1">
    <source>
        <dbReference type="SAM" id="Phobius"/>
    </source>
</evidence>
<keyword evidence="1" id="KW-0812">Transmembrane</keyword>
<dbReference type="AlphaFoldDB" id="A0AA34RDJ6"/>
<sequence>MKKNSHQALIMLPGVLWVVAGTKLILKAVSAILNAELPFSLSLLLSILSWGMSYIKHHYILKRSAETQHTLAVQLIFKRITAKKYLKASFLSKRFLIMVSMIFLSLGLRHLISHIPSLFILRATIGYALIRAAKTYFSLIQKTLPQT</sequence>
<keyword evidence="1" id="KW-1133">Transmembrane helix</keyword>
<dbReference type="RefSeq" id="WP_013712845.1">
    <property type="nucleotide sequence ID" value="NC_015408.1"/>
</dbReference>
<dbReference type="Proteomes" id="UP000008305">
    <property type="component" value="Chromosome"/>
</dbReference>
<keyword evidence="1" id="KW-0472">Membrane</keyword>
<organism evidence="2 3">
    <name type="scientific">Chlamydia pecorum (strain ATCC VR-628 / DSM 29919 / E58)</name>
    <name type="common">Chlamydophila pecorum</name>
    <dbReference type="NCBI Taxonomy" id="331635"/>
    <lineage>
        <taxon>Bacteria</taxon>
        <taxon>Pseudomonadati</taxon>
        <taxon>Chlamydiota</taxon>
        <taxon>Chlamydiia</taxon>
        <taxon>Chlamydiales</taxon>
        <taxon>Chlamydiaceae</taxon>
        <taxon>Chlamydia/Chlamydophila group</taxon>
        <taxon>Chlamydia</taxon>
    </lineage>
</organism>
<dbReference type="EMBL" id="CP002608">
    <property type="protein sequence ID" value="AEB41767.1"/>
    <property type="molecule type" value="Genomic_DNA"/>
</dbReference>
<keyword evidence="3" id="KW-1185">Reference proteome</keyword>
<feature type="transmembrane region" description="Helical" evidence="1">
    <location>
        <begin position="37"/>
        <end position="55"/>
    </location>
</feature>
<dbReference type="KEGG" id="cpm:G5S_0823"/>
<accession>A0AA34RDJ6</accession>